<reference evidence="1 2" key="1">
    <citation type="submission" date="2024-02" db="EMBL/GenBank/DDBJ databases">
        <title>Winogradskyella poriferorum JCM 12885.</title>
        <authorList>
            <person name="Zhang D.-F."/>
            <person name="Fu Z.-Y."/>
        </authorList>
    </citation>
    <scope>NUCLEOTIDE SEQUENCE [LARGE SCALE GENOMIC DNA]</scope>
    <source>
        <strain evidence="1 2">JCM 12885</strain>
    </source>
</reference>
<gene>
    <name evidence="1" type="ORF">V1468_13060</name>
</gene>
<keyword evidence="2" id="KW-1185">Reference proteome</keyword>
<dbReference type="EMBL" id="JAZHOU010000004">
    <property type="protein sequence ID" value="MEF3079942.1"/>
    <property type="molecule type" value="Genomic_DNA"/>
</dbReference>
<dbReference type="RefSeq" id="WP_331810672.1">
    <property type="nucleotide sequence ID" value="NZ_JAZHOU010000004.1"/>
</dbReference>
<organism evidence="1 2">
    <name type="scientific">Winogradskyella poriferorum</name>
    <dbReference type="NCBI Taxonomy" id="307627"/>
    <lineage>
        <taxon>Bacteria</taxon>
        <taxon>Pseudomonadati</taxon>
        <taxon>Bacteroidota</taxon>
        <taxon>Flavobacteriia</taxon>
        <taxon>Flavobacteriales</taxon>
        <taxon>Flavobacteriaceae</taxon>
        <taxon>Winogradskyella</taxon>
    </lineage>
</organism>
<protein>
    <submittedName>
        <fullName evidence="1">Uncharacterized protein</fullName>
    </submittedName>
</protein>
<comment type="caution">
    <text evidence="1">The sequence shown here is derived from an EMBL/GenBank/DDBJ whole genome shotgun (WGS) entry which is preliminary data.</text>
</comment>
<accession>A0ABU7W881</accession>
<sequence length="241" mass="25386">MNKYFKYFTVLLAVTLMFNCEQDNDSSLSNFVGFQEGPLNFTIDNGQTATIDVIVAASETSGSDRSYDVVVVEEESTLASPYSVPATVTIPGGSNVGTLSISVTDNDDLGFVAQSLVLDFPDEAGLDTGDAITLNFTETCLDTIVTFNITLDDWPEETTWEIYDLSGTPTVVASGGPYANPADDFAELSFDFCLASGNYGVVVYDAYGDGGPTFSVTTAAGTLVADTTVAGTQASATFTVN</sequence>
<dbReference type="Proteomes" id="UP001356704">
    <property type="component" value="Unassembled WGS sequence"/>
</dbReference>
<evidence type="ECO:0000313" key="2">
    <source>
        <dbReference type="Proteomes" id="UP001356704"/>
    </source>
</evidence>
<evidence type="ECO:0000313" key="1">
    <source>
        <dbReference type="EMBL" id="MEF3079942.1"/>
    </source>
</evidence>
<proteinExistence type="predicted"/>
<name>A0ABU7W881_9FLAO</name>